<dbReference type="OrthoDB" id="6436792at2759"/>
<organism evidence="3 4">
    <name type="scientific">Trichonephila clavata</name>
    <name type="common">Joro spider</name>
    <name type="synonym">Nephila clavata</name>
    <dbReference type="NCBI Taxonomy" id="2740835"/>
    <lineage>
        <taxon>Eukaryota</taxon>
        <taxon>Metazoa</taxon>
        <taxon>Ecdysozoa</taxon>
        <taxon>Arthropoda</taxon>
        <taxon>Chelicerata</taxon>
        <taxon>Arachnida</taxon>
        <taxon>Araneae</taxon>
        <taxon>Araneomorphae</taxon>
        <taxon>Entelegynae</taxon>
        <taxon>Araneoidea</taxon>
        <taxon>Nephilidae</taxon>
        <taxon>Trichonephila</taxon>
    </lineage>
</organism>
<accession>A0A8X6HYW1</accession>
<sequence>MSIVAKLKKNELKLVVDEIGLTVPGDAKMVDLKRLIEESDVFKEDYEFVKTVIEQVLEEVKTQESQQNGEIELESLKLERVKAKLELAQLRTSANNSETSLIYNGGETEESIDVLIKSVRTLTIKVPNHRKILCVGGRLRHSNLPAEQKHPVLIPNNHPICDLIIKHYPVSYLHARTKATLANIRTKFWIVNGRSKVKRAIKQCIKCLKVSAKALTPAHFLIGSPLTSLPDPDFKEVPMNWLRRWELVQRMTQTFWSRWTSDYLNRLQSRPKWYKGNQKFKENVVLIKGEDNSKLLNWNLAKIVEVHPGTDDINRVVTLKTADCESGC</sequence>
<keyword evidence="4" id="KW-1185">Reference proteome</keyword>
<dbReference type="EMBL" id="BMAO01026760">
    <property type="protein sequence ID" value="GFR12274.1"/>
    <property type="molecule type" value="Genomic_DNA"/>
</dbReference>
<reference evidence="3" key="1">
    <citation type="submission" date="2020-07" db="EMBL/GenBank/DDBJ databases">
        <title>Multicomponent nature underlies the extraordinary mechanical properties of spider dragline silk.</title>
        <authorList>
            <person name="Kono N."/>
            <person name="Nakamura H."/>
            <person name="Mori M."/>
            <person name="Yoshida Y."/>
            <person name="Ohtoshi R."/>
            <person name="Malay A.D."/>
            <person name="Moran D.A.P."/>
            <person name="Tomita M."/>
            <person name="Numata K."/>
            <person name="Arakawa K."/>
        </authorList>
    </citation>
    <scope>NUCLEOTIDE SEQUENCE</scope>
</reference>
<comment type="caution">
    <text evidence="3">The sequence shown here is derived from an EMBL/GenBank/DDBJ whole genome shotgun (WGS) entry which is preliminary data.</text>
</comment>
<dbReference type="InterPro" id="IPR040676">
    <property type="entry name" value="DUF5641"/>
</dbReference>
<dbReference type="InterPro" id="IPR041588">
    <property type="entry name" value="Integrase_H2C2"/>
</dbReference>
<dbReference type="PANTHER" id="PTHR47331">
    <property type="entry name" value="PHD-TYPE DOMAIN-CONTAINING PROTEIN"/>
    <property type="match status" value="1"/>
</dbReference>
<dbReference type="Pfam" id="PF17921">
    <property type="entry name" value="Integrase_H2C2"/>
    <property type="match status" value="1"/>
</dbReference>
<protein>
    <submittedName>
        <fullName evidence="3">Integrase catalytic domain-containing protein</fullName>
    </submittedName>
</protein>
<proteinExistence type="predicted"/>
<evidence type="ECO:0000259" key="2">
    <source>
        <dbReference type="Pfam" id="PF18701"/>
    </source>
</evidence>
<dbReference type="Proteomes" id="UP000887116">
    <property type="component" value="Unassembled WGS sequence"/>
</dbReference>
<feature type="domain" description="Integrase zinc-binding" evidence="1">
    <location>
        <begin position="167"/>
        <end position="211"/>
    </location>
</feature>
<feature type="domain" description="DUF5641" evidence="2">
    <location>
        <begin position="243"/>
        <end position="323"/>
    </location>
</feature>
<gene>
    <name evidence="3" type="primary">AVEN_254298_1</name>
    <name evidence="3" type="ORF">TNCT_484691</name>
</gene>
<evidence type="ECO:0000313" key="4">
    <source>
        <dbReference type="Proteomes" id="UP000887116"/>
    </source>
</evidence>
<dbReference type="Pfam" id="PF18701">
    <property type="entry name" value="DUF5641"/>
    <property type="match status" value="1"/>
</dbReference>
<evidence type="ECO:0000259" key="1">
    <source>
        <dbReference type="Pfam" id="PF17921"/>
    </source>
</evidence>
<evidence type="ECO:0000313" key="3">
    <source>
        <dbReference type="EMBL" id="GFR12274.1"/>
    </source>
</evidence>
<name>A0A8X6HYW1_TRICU</name>
<dbReference type="AlphaFoldDB" id="A0A8X6HYW1"/>